<name>F0EK96_ENTCA</name>
<feature type="domain" description="N-acetyltransferase" evidence="1">
    <location>
        <begin position="28"/>
        <end position="191"/>
    </location>
</feature>
<dbReference type="Gene3D" id="3.40.630.30">
    <property type="match status" value="1"/>
</dbReference>
<reference evidence="2 3" key="1">
    <citation type="submission" date="2011-01" db="EMBL/GenBank/DDBJ databases">
        <authorList>
            <person name="Muzny D."/>
            <person name="Qin X."/>
            <person name="Deng J."/>
            <person name="Jiang H."/>
            <person name="Liu Y."/>
            <person name="Qu J."/>
            <person name="Song X.-Z."/>
            <person name="Zhang L."/>
            <person name="Thornton R."/>
            <person name="Coyle M."/>
            <person name="Francisco L."/>
            <person name="Jackson L."/>
            <person name="Javaid M."/>
            <person name="Korchina V."/>
            <person name="Kovar C."/>
            <person name="Mata R."/>
            <person name="Mathew T."/>
            <person name="Ngo R."/>
            <person name="Nguyen L."/>
            <person name="Nguyen N."/>
            <person name="Okwuonu G."/>
            <person name="Ongeri F."/>
            <person name="Pham C."/>
            <person name="Simmons D."/>
            <person name="Wilczek-Boney K."/>
            <person name="Hale W."/>
            <person name="Jakkamsetti A."/>
            <person name="Pham P."/>
            <person name="Ruth R."/>
            <person name="San Lucas F."/>
            <person name="Warren J."/>
            <person name="Zhang J."/>
            <person name="Zhao Z."/>
            <person name="Zhou C."/>
            <person name="Zhu D."/>
            <person name="Lee S."/>
            <person name="Bess C."/>
            <person name="Blankenburg K."/>
            <person name="Forbes L."/>
            <person name="Fu Q."/>
            <person name="Gubbala S."/>
            <person name="Hirani K."/>
            <person name="Jayaseelan J.C."/>
            <person name="Lara F."/>
            <person name="Munidasa M."/>
            <person name="Palculict T."/>
            <person name="Patil S."/>
            <person name="Pu L.-L."/>
            <person name="Saada N."/>
            <person name="Tang L."/>
            <person name="Weissenberger G."/>
            <person name="Zhu Y."/>
            <person name="Hemphill L."/>
            <person name="Shang Y."/>
            <person name="Youmans B."/>
            <person name="Ayvaz T."/>
            <person name="Ross M."/>
            <person name="Santibanez J."/>
            <person name="Aqrawi P."/>
            <person name="Gross S."/>
            <person name="Joshi V."/>
            <person name="Fowler G."/>
            <person name="Nazareth L."/>
            <person name="Reid J."/>
            <person name="Worley K."/>
            <person name="Petrosino J."/>
            <person name="Highlander S."/>
            <person name="Gibbs R."/>
        </authorList>
    </citation>
    <scope>NUCLEOTIDE SEQUENCE [LARGE SCALE GENOMIC DNA]</scope>
    <source>
        <strain evidence="2 3">ATCC 12755</strain>
    </source>
</reference>
<dbReference type="InterPro" id="IPR051531">
    <property type="entry name" value="N-acetyltransferase"/>
</dbReference>
<accession>F0EK96</accession>
<dbReference type="PANTHER" id="PTHR43792">
    <property type="entry name" value="GNAT FAMILY, PUTATIVE (AFU_ORTHOLOGUE AFUA_3G00765)-RELATED-RELATED"/>
    <property type="match status" value="1"/>
</dbReference>
<dbReference type="GO" id="GO:0016747">
    <property type="term" value="F:acyltransferase activity, transferring groups other than amino-acyl groups"/>
    <property type="evidence" value="ECO:0007669"/>
    <property type="project" value="InterPro"/>
</dbReference>
<dbReference type="AlphaFoldDB" id="F0EK96"/>
<keyword evidence="2" id="KW-0808">Transferase</keyword>
<comment type="caution">
    <text evidence="2">The sequence shown here is derived from an EMBL/GenBank/DDBJ whole genome shotgun (WGS) entry which is preliminary data.</text>
</comment>
<dbReference type="InterPro" id="IPR016181">
    <property type="entry name" value="Acyl_CoA_acyltransferase"/>
</dbReference>
<dbReference type="Pfam" id="PF13302">
    <property type="entry name" value="Acetyltransf_3"/>
    <property type="match status" value="1"/>
</dbReference>
<organism evidence="2 3">
    <name type="scientific">Enterococcus casseliflavus ATCC 12755</name>
    <dbReference type="NCBI Taxonomy" id="888066"/>
    <lineage>
        <taxon>Bacteria</taxon>
        <taxon>Bacillati</taxon>
        <taxon>Bacillota</taxon>
        <taxon>Bacilli</taxon>
        <taxon>Lactobacillales</taxon>
        <taxon>Enterococcaceae</taxon>
        <taxon>Enterococcus</taxon>
    </lineage>
</organism>
<gene>
    <name evidence="2" type="ORF">HMPREF9087_1838</name>
</gene>
<sequence>MFSAISFYGKMSLKKWRLSMVCMESERLTIRPFQESDFADTFAIYQQAEVCRFLLHEPWQTETAAASFAKKCQQHTLTDQAGLSLAVLHDQTVIGDLSVWSTGQPSSVEIGYAFHPSFGGQGFAQEALKELLDWLFASQKIHRVQATLDARNQASAKLCQRIGLRQEAHFIQDWWNKGEWTDSLVFACLVSEHLAEVHS</sequence>
<dbReference type="PANTHER" id="PTHR43792:SF1">
    <property type="entry name" value="N-ACETYLTRANSFERASE DOMAIN-CONTAINING PROTEIN"/>
    <property type="match status" value="1"/>
</dbReference>
<dbReference type="SUPFAM" id="SSF55729">
    <property type="entry name" value="Acyl-CoA N-acyltransferases (Nat)"/>
    <property type="match status" value="1"/>
</dbReference>
<dbReference type="EMBL" id="AEWT01000013">
    <property type="protein sequence ID" value="EGC69554.1"/>
    <property type="molecule type" value="Genomic_DNA"/>
</dbReference>
<evidence type="ECO:0000313" key="3">
    <source>
        <dbReference type="Proteomes" id="UP000004835"/>
    </source>
</evidence>
<evidence type="ECO:0000259" key="1">
    <source>
        <dbReference type="PROSITE" id="PS51186"/>
    </source>
</evidence>
<evidence type="ECO:0000313" key="2">
    <source>
        <dbReference type="EMBL" id="EGC69554.1"/>
    </source>
</evidence>
<dbReference type="InterPro" id="IPR000182">
    <property type="entry name" value="GNAT_dom"/>
</dbReference>
<dbReference type="Proteomes" id="UP000004835">
    <property type="component" value="Unassembled WGS sequence"/>
</dbReference>
<dbReference type="PROSITE" id="PS51186">
    <property type="entry name" value="GNAT"/>
    <property type="match status" value="1"/>
</dbReference>
<protein>
    <submittedName>
        <fullName evidence="2">Acetyltransferase, GNAT family</fullName>
    </submittedName>
</protein>
<dbReference type="HOGENOM" id="CLU_013985_3_6_9"/>
<proteinExistence type="predicted"/>